<feature type="region of interest" description="Disordered" evidence="1">
    <location>
        <begin position="225"/>
        <end position="250"/>
    </location>
</feature>
<feature type="region of interest" description="Disordered" evidence="1">
    <location>
        <begin position="450"/>
        <end position="471"/>
    </location>
</feature>
<dbReference type="Proteomes" id="UP001218188">
    <property type="component" value="Unassembled WGS sequence"/>
</dbReference>
<feature type="compositionally biased region" description="Low complexity" evidence="1">
    <location>
        <begin position="236"/>
        <end position="250"/>
    </location>
</feature>
<comment type="caution">
    <text evidence="2">The sequence shown here is derived from an EMBL/GenBank/DDBJ whole genome shotgun (WGS) entry which is preliminary data.</text>
</comment>
<feature type="region of interest" description="Disordered" evidence="1">
    <location>
        <begin position="175"/>
        <end position="195"/>
    </location>
</feature>
<sequence length="792" mass="84087">MCHSHAKSYIVTVGLKKHAKTFDVLRQDDNTIKCPWQKEDGSECNATHTNSELLRKHLKKDHNVKPQIRIESIEVPQLPTDSDSDSDYSDDGEEDPDADDYSDDGKDPLRALGLRSSGIPLEDDSVSGATTPLVDSAIPQMEVSIETRSVPATHAPFRGNAVYHEAGAQVARDLVGPHRQQRDIRPSPYSRPSTSTIHFKSLRAMQESPQKGRLENVPASQQQTFPIGRSRLPSSVAPQTTPAPVAAHQTTSASSVAISVEIPDNSFPASSRPIERLSAVDTIPPLLPVATPAPGEHNEGFSLSSPMANAGGNFYAAPSSPGPVPEVASPFANDDFAYDWGHFQDAPSATPQFTAATSSVTENFARVPNPTPPVANLLVVPNAPSLIARDDNTGNSGDIADAPNLSPRIVNLVADTPFLVAGDDSAGNSGDIADESNSSLRVADLANPPSLIARDDTTGNSGDIGDASNPGARVAGDGGPAVYNSFESEADGSGVENAAVGPCPCGEGMFTRPHIVDKHEKSHTVKYHDGAKPIKATLYRKEEVGFKFLCICGAEFALKAEVDAHAHEIEIGKHRGHGQSYAPRYLTAPPRAPPPSPSPLRPQSLPRHPSDRSSARTPFVRLTPPYLALHCTAHSSRATCCRQTPMIDFKLQDAPTHDGAYSPSSASATAPSSVRPDVTARTLMSTLSLSIPPSARGPAAVGHGRCASFDAFAACTSIHATRAFSGIALHRMLRASFRDAPLGFVPCVHSGAAAALATMQDTRISYRSRRVEQLARGVAALLLTLPLLFHLS</sequence>
<gene>
    <name evidence="2" type="ORF">C8F04DRAFT_1271027</name>
</gene>
<feature type="compositionally biased region" description="Low complexity" evidence="1">
    <location>
        <begin position="186"/>
        <end position="195"/>
    </location>
</feature>
<dbReference type="AlphaFoldDB" id="A0AAD6WUE2"/>
<proteinExistence type="predicted"/>
<name>A0AAD6WUE2_9AGAR</name>
<evidence type="ECO:0000313" key="3">
    <source>
        <dbReference type="Proteomes" id="UP001218188"/>
    </source>
</evidence>
<feature type="compositionally biased region" description="Pro residues" evidence="1">
    <location>
        <begin position="590"/>
        <end position="600"/>
    </location>
</feature>
<dbReference type="EMBL" id="JARJCM010000182">
    <property type="protein sequence ID" value="KAJ7023781.1"/>
    <property type="molecule type" value="Genomic_DNA"/>
</dbReference>
<accession>A0AAD6WUE2</accession>
<protein>
    <submittedName>
        <fullName evidence="2">Uncharacterized protein</fullName>
    </submittedName>
</protein>
<feature type="region of interest" description="Disordered" evidence="1">
    <location>
        <begin position="65"/>
        <end position="128"/>
    </location>
</feature>
<feature type="region of interest" description="Disordered" evidence="1">
    <location>
        <begin position="574"/>
        <end position="617"/>
    </location>
</feature>
<keyword evidence="3" id="KW-1185">Reference proteome</keyword>
<evidence type="ECO:0000256" key="1">
    <source>
        <dbReference type="SAM" id="MobiDB-lite"/>
    </source>
</evidence>
<organism evidence="2 3">
    <name type="scientific">Mycena alexandri</name>
    <dbReference type="NCBI Taxonomy" id="1745969"/>
    <lineage>
        <taxon>Eukaryota</taxon>
        <taxon>Fungi</taxon>
        <taxon>Dikarya</taxon>
        <taxon>Basidiomycota</taxon>
        <taxon>Agaricomycotina</taxon>
        <taxon>Agaricomycetes</taxon>
        <taxon>Agaricomycetidae</taxon>
        <taxon>Agaricales</taxon>
        <taxon>Marasmiineae</taxon>
        <taxon>Mycenaceae</taxon>
        <taxon>Mycena</taxon>
    </lineage>
</organism>
<feature type="compositionally biased region" description="Acidic residues" evidence="1">
    <location>
        <begin position="82"/>
        <end position="102"/>
    </location>
</feature>
<reference evidence="2" key="1">
    <citation type="submission" date="2023-03" db="EMBL/GenBank/DDBJ databases">
        <title>Massive genome expansion in bonnet fungi (Mycena s.s.) driven by repeated elements and novel gene families across ecological guilds.</title>
        <authorList>
            <consortium name="Lawrence Berkeley National Laboratory"/>
            <person name="Harder C.B."/>
            <person name="Miyauchi S."/>
            <person name="Viragh M."/>
            <person name="Kuo A."/>
            <person name="Thoen E."/>
            <person name="Andreopoulos B."/>
            <person name="Lu D."/>
            <person name="Skrede I."/>
            <person name="Drula E."/>
            <person name="Henrissat B."/>
            <person name="Morin E."/>
            <person name="Kohler A."/>
            <person name="Barry K."/>
            <person name="LaButti K."/>
            <person name="Morin E."/>
            <person name="Salamov A."/>
            <person name="Lipzen A."/>
            <person name="Mereny Z."/>
            <person name="Hegedus B."/>
            <person name="Baldrian P."/>
            <person name="Stursova M."/>
            <person name="Weitz H."/>
            <person name="Taylor A."/>
            <person name="Grigoriev I.V."/>
            <person name="Nagy L.G."/>
            <person name="Martin F."/>
            <person name="Kauserud H."/>
        </authorList>
    </citation>
    <scope>NUCLEOTIDE SEQUENCE</scope>
    <source>
        <strain evidence="2">CBHHK200</strain>
    </source>
</reference>
<evidence type="ECO:0000313" key="2">
    <source>
        <dbReference type="EMBL" id="KAJ7023781.1"/>
    </source>
</evidence>